<dbReference type="PANTHER" id="PTHR42760">
    <property type="entry name" value="SHORT-CHAIN DEHYDROGENASES/REDUCTASES FAMILY MEMBER"/>
    <property type="match status" value="1"/>
</dbReference>
<dbReference type="PRINTS" id="PR00080">
    <property type="entry name" value="SDRFAMILY"/>
</dbReference>
<reference evidence="2 3" key="1">
    <citation type="submission" date="2022-10" db="EMBL/GenBank/DDBJ databases">
        <title>Draft genome sequence of Streptomyces sp. YSPA8.</title>
        <authorList>
            <person name="Moriuchi R."/>
            <person name="Dohra H."/>
            <person name="Yamamura H."/>
            <person name="Kodani S."/>
        </authorList>
    </citation>
    <scope>NUCLEOTIDE SEQUENCE [LARGE SCALE GENOMIC DNA]</scope>
    <source>
        <strain evidence="2 3">YSPA8</strain>
    </source>
</reference>
<dbReference type="Proteomes" id="UP001291653">
    <property type="component" value="Unassembled WGS sequence"/>
</dbReference>
<sequence length="263" mass="27449">METGRTGPGIPGRAAVITGASRGLGLATAGQLAFEGWDLALCARGGEQLERAAQGLRERYGRRVYARSADVTDTAALDGFIDSAADRLGGVDALVTCVGGAFGGGLAEASAEDWADTYRINVEHPARAVRTALPYLRRSGGRVVLVASISGWKPGPPAQYAAAKAGQIHLAATLARELGPDGVRVNAVSPGSMLIPGKGWDRLRKEHPERYRVFEREFPGGELVSPEDVAAVIAFLVSDRARAVNGANIPVDGGQNAPSAYGY</sequence>
<evidence type="ECO:0000256" key="1">
    <source>
        <dbReference type="ARBA" id="ARBA00006484"/>
    </source>
</evidence>
<evidence type="ECO:0000313" key="2">
    <source>
        <dbReference type="EMBL" id="GLF97033.1"/>
    </source>
</evidence>
<name>A0ABQ5P352_9ACTN</name>
<dbReference type="RefSeq" id="WP_323449037.1">
    <property type="nucleotide sequence ID" value="NZ_BSBI01000009.1"/>
</dbReference>
<protein>
    <submittedName>
        <fullName evidence="2">SDR family oxidoreductase</fullName>
    </submittedName>
</protein>
<dbReference type="SUPFAM" id="SSF51735">
    <property type="entry name" value="NAD(P)-binding Rossmann-fold domains"/>
    <property type="match status" value="1"/>
</dbReference>
<keyword evidence="3" id="KW-1185">Reference proteome</keyword>
<accession>A0ABQ5P352</accession>
<dbReference type="CDD" id="cd05233">
    <property type="entry name" value="SDR_c"/>
    <property type="match status" value="1"/>
</dbReference>
<comment type="similarity">
    <text evidence="1">Belongs to the short-chain dehydrogenases/reductases (SDR) family.</text>
</comment>
<dbReference type="PRINTS" id="PR00081">
    <property type="entry name" value="GDHRDH"/>
</dbReference>
<organism evidence="2 3">
    <name type="scientific">Streptomyces yaizuensis</name>
    <dbReference type="NCBI Taxonomy" id="2989713"/>
    <lineage>
        <taxon>Bacteria</taxon>
        <taxon>Bacillati</taxon>
        <taxon>Actinomycetota</taxon>
        <taxon>Actinomycetes</taxon>
        <taxon>Kitasatosporales</taxon>
        <taxon>Streptomycetaceae</taxon>
        <taxon>Streptomyces</taxon>
    </lineage>
</organism>
<dbReference type="EMBL" id="BSBI01000009">
    <property type="protein sequence ID" value="GLF97033.1"/>
    <property type="molecule type" value="Genomic_DNA"/>
</dbReference>
<dbReference type="InterPro" id="IPR036291">
    <property type="entry name" value="NAD(P)-bd_dom_sf"/>
</dbReference>
<dbReference type="PANTHER" id="PTHR42760:SF135">
    <property type="entry name" value="BLL7886 PROTEIN"/>
    <property type="match status" value="1"/>
</dbReference>
<gene>
    <name evidence="2" type="ORF">SYYSPA8_22070</name>
</gene>
<evidence type="ECO:0000313" key="3">
    <source>
        <dbReference type="Proteomes" id="UP001291653"/>
    </source>
</evidence>
<dbReference type="Gene3D" id="3.40.50.720">
    <property type="entry name" value="NAD(P)-binding Rossmann-like Domain"/>
    <property type="match status" value="1"/>
</dbReference>
<proteinExistence type="inferred from homology"/>
<comment type="caution">
    <text evidence="2">The sequence shown here is derived from an EMBL/GenBank/DDBJ whole genome shotgun (WGS) entry which is preliminary data.</text>
</comment>
<dbReference type="InterPro" id="IPR002347">
    <property type="entry name" value="SDR_fam"/>
</dbReference>
<dbReference type="Pfam" id="PF13561">
    <property type="entry name" value="adh_short_C2"/>
    <property type="match status" value="1"/>
</dbReference>